<evidence type="ECO:0000256" key="1">
    <source>
        <dbReference type="SAM" id="Coils"/>
    </source>
</evidence>
<protein>
    <submittedName>
        <fullName evidence="2">Uncharacterized protein</fullName>
    </submittedName>
</protein>
<dbReference type="Proteomes" id="UP000703269">
    <property type="component" value="Unassembled WGS sequence"/>
</dbReference>
<dbReference type="AlphaFoldDB" id="A0A9P3GR81"/>
<comment type="caution">
    <text evidence="2">The sequence shown here is derived from an EMBL/GenBank/DDBJ whole genome shotgun (WGS) entry which is preliminary data.</text>
</comment>
<evidence type="ECO:0000313" key="2">
    <source>
        <dbReference type="EMBL" id="GJE98025.1"/>
    </source>
</evidence>
<keyword evidence="3" id="KW-1185">Reference proteome</keyword>
<evidence type="ECO:0000313" key="3">
    <source>
        <dbReference type="Proteomes" id="UP000703269"/>
    </source>
</evidence>
<sequence>MYPVLDRVLGPFFTLEDWLDRFVPRVVCTAGNPLPLLAHAFIDVSNLVPQLVDLAKNGRLPWYPAVDTVAPYFGYLCQPADPETNVAVCIDGHLVRNVGLSTLLWDVFDEAKPWFMLTMLILGFLMVTRALLFVIDRAFKIVTGTGNLEAVISKYRALNAELEEAHTEQVTTLMELTVSLGPIEGQLLQNDIKVARLKQTSVDNSVKLRAAQDELDTAARQAQILRADLKDTQDLYTRASACVRETEDRLADDAAQAADVERNLLQELADHDAQLDALDTDHAALLEAEDSLQRELAEHTQAHQQAAAILATEALAAQATLTTLQDEISAEAAAHEAAAIERQKDLARLVFQVAALTAREFLCEQEHAATLAAAQAEEASLEAQLASVDEQLVAARTDHASLLEERDSLLHETSAVKANINQAIEDGAVTEAALLMAATDIHTVDHEHTAALEKDVADLTDSLAHSTAAYNDVQERLDLSVFEHRQHMHTCAAERAEEAEQLAFLETWAAQEEAALDALTAEAAALTASAPDALAEFEEERQGLEWRLTMVSGGWAKDQAQLDAARAELKAVLDAHDTERRQHRAAVAGYQAGARADDALADDLLARLTEAQARVALLEAQAEEDAALDEARLALDRVRADAQDVARETAARDADIMGISAEIIKARRALGAQEAETARLQDAYERRLAWFGEENRALDQRFGFEGTLQRAERDEVKDRIKLLEAALRICGSGDGDGG</sequence>
<organism evidence="2 3">
    <name type="scientific">Phanerochaete sordida</name>
    <dbReference type="NCBI Taxonomy" id="48140"/>
    <lineage>
        <taxon>Eukaryota</taxon>
        <taxon>Fungi</taxon>
        <taxon>Dikarya</taxon>
        <taxon>Basidiomycota</taxon>
        <taxon>Agaricomycotina</taxon>
        <taxon>Agaricomycetes</taxon>
        <taxon>Polyporales</taxon>
        <taxon>Phanerochaetaceae</taxon>
        <taxon>Phanerochaete</taxon>
    </lineage>
</organism>
<feature type="coiled-coil region" evidence="1">
    <location>
        <begin position="562"/>
        <end position="648"/>
    </location>
</feature>
<proteinExistence type="predicted"/>
<gene>
    <name evidence="2" type="ORF">PsYK624_142470</name>
</gene>
<feature type="coiled-coil region" evidence="1">
    <location>
        <begin position="208"/>
        <end position="302"/>
    </location>
</feature>
<keyword evidence="1" id="KW-0175">Coiled coil</keyword>
<accession>A0A9P3GR81</accession>
<dbReference type="EMBL" id="BPQB01000080">
    <property type="protein sequence ID" value="GJE98025.1"/>
    <property type="molecule type" value="Genomic_DNA"/>
</dbReference>
<name>A0A9P3GR81_9APHY</name>
<reference evidence="2 3" key="1">
    <citation type="submission" date="2021-08" db="EMBL/GenBank/DDBJ databases">
        <title>Draft Genome Sequence of Phanerochaete sordida strain YK-624.</title>
        <authorList>
            <person name="Mori T."/>
            <person name="Dohra H."/>
            <person name="Suzuki T."/>
            <person name="Kawagishi H."/>
            <person name="Hirai H."/>
        </authorList>
    </citation>
    <scope>NUCLEOTIDE SEQUENCE [LARGE SCALE GENOMIC DNA]</scope>
    <source>
        <strain evidence="2 3">YK-624</strain>
    </source>
</reference>